<feature type="transmembrane region" description="Helical" evidence="1">
    <location>
        <begin position="44"/>
        <end position="62"/>
    </location>
</feature>
<feature type="transmembrane region" description="Helical" evidence="1">
    <location>
        <begin position="103"/>
        <end position="122"/>
    </location>
</feature>
<dbReference type="Proteomes" id="UP000248044">
    <property type="component" value="Chromosome"/>
</dbReference>
<dbReference type="OrthoDB" id="56431at2157"/>
<sequence length="127" mass="13810">MTDLDAVTGIVMRVGVILSIVLVAIGVAITVIEHGADGYTLNELFSRVSVVNSSTASLPFILNGFTDLSGLSFIYIGLMVLISIPVIRTALALIYFLYDKNRLYIILSAIVLFNLLLAILILPRVLR</sequence>
<protein>
    <submittedName>
        <fullName evidence="2">DUF1634 domain-containing protein</fullName>
    </submittedName>
</protein>
<dbReference type="InterPro" id="IPR012861">
    <property type="entry name" value="DUF1634"/>
</dbReference>
<proteinExistence type="predicted"/>
<evidence type="ECO:0000313" key="2">
    <source>
        <dbReference type="EMBL" id="AWR94369.1"/>
    </source>
</evidence>
<dbReference type="AlphaFoldDB" id="A0A2U9IED8"/>
<dbReference type="Pfam" id="PF07843">
    <property type="entry name" value="DUF1634"/>
    <property type="match status" value="1"/>
</dbReference>
<dbReference type="EMBL" id="CP029289">
    <property type="protein sequence ID" value="AWR94369.1"/>
    <property type="molecule type" value="Genomic_DNA"/>
</dbReference>
<dbReference type="GeneID" id="36831877"/>
<name>A0A2U9IED8_9CREN</name>
<reference evidence="2 3" key="1">
    <citation type="submission" date="2018-05" db="EMBL/GenBank/DDBJ databases">
        <title>Complete Genome Sequences of Extremely Thermoacidophilic, Metal-Mobilizing Type-Strain Members of the Archaeal Family Sulfolobaceae: Acidianus brierleyi DSM-1651T, Acidianus sulfidivorans DSM-18786T, Metallosphaera hakonensis DSM-7519T, and Metallosphaera prunae DSM-10039T.</title>
        <authorList>
            <person name="Counts J.A."/>
            <person name="Kelly R.M."/>
        </authorList>
    </citation>
    <scope>NUCLEOTIDE SEQUENCE [LARGE SCALE GENOMIC DNA]</scope>
    <source>
        <strain evidence="2 3">DSM 1651</strain>
    </source>
</reference>
<dbReference type="RefSeq" id="WP_110270250.1">
    <property type="nucleotide sequence ID" value="NZ_CP029289.2"/>
</dbReference>
<accession>A0A2U9IED8</accession>
<keyword evidence="1" id="KW-0812">Transmembrane</keyword>
<organism evidence="2 3">
    <name type="scientific">Acidianus brierleyi</name>
    <dbReference type="NCBI Taxonomy" id="41673"/>
    <lineage>
        <taxon>Archaea</taxon>
        <taxon>Thermoproteota</taxon>
        <taxon>Thermoprotei</taxon>
        <taxon>Sulfolobales</taxon>
        <taxon>Sulfolobaceae</taxon>
        <taxon>Acidianus</taxon>
    </lineage>
</organism>
<evidence type="ECO:0000313" key="3">
    <source>
        <dbReference type="Proteomes" id="UP000248044"/>
    </source>
</evidence>
<keyword evidence="1" id="KW-0472">Membrane</keyword>
<dbReference type="KEGG" id="abri:DFR85_06935"/>
<keyword evidence="3" id="KW-1185">Reference proteome</keyword>
<gene>
    <name evidence="2" type="ORF">DFR85_06935</name>
</gene>
<keyword evidence="1" id="KW-1133">Transmembrane helix</keyword>
<evidence type="ECO:0000256" key="1">
    <source>
        <dbReference type="SAM" id="Phobius"/>
    </source>
</evidence>
<feature type="transmembrane region" description="Helical" evidence="1">
    <location>
        <begin position="6"/>
        <end position="32"/>
    </location>
</feature>
<feature type="transmembrane region" description="Helical" evidence="1">
    <location>
        <begin position="74"/>
        <end position="96"/>
    </location>
</feature>